<dbReference type="RefSeq" id="WP_039124097.1">
    <property type="nucleotide sequence ID" value="NZ_CP010427.1"/>
</dbReference>
<dbReference type="STRING" id="594679.SD28_03385"/>
<dbReference type="GO" id="GO:0009245">
    <property type="term" value="P:lipid A biosynthetic process"/>
    <property type="evidence" value="ECO:0007669"/>
    <property type="project" value="UniProtKB-UniRule"/>
</dbReference>
<dbReference type="GO" id="GO:0005543">
    <property type="term" value="F:phospholipid binding"/>
    <property type="evidence" value="ECO:0007669"/>
    <property type="project" value="TreeGrafter"/>
</dbReference>
<name>A0A0A8E422_9GAMM</name>
<dbReference type="Pfam" id="PF02684">
    <property type="entry name" value="LpxB"/>
    <property type="match status" value="1"/>
</dbReference>
<evidence type="ECO:0000313" key="12">
    <source>
        <dbReference type="EMBL" id="AJC48748.1"/>
    </source>
</evidence>
<evidence type="ECO:0000256" key="6">
    <source>
        <dbReference type="ARBA" id="ARBA00022556"/>
    </source>
</evidence>
<dbReference type="PANTHER" id="PTHR30372">
    <property type="entry name" value="LIPID-A-DISACCHARIDE SYNTHASE"/>
    <property type="match status" value="1"/>
</dbReference>
<dbReference type="GO" id="GO:0016020">
    <property type="term" value="C:membrane"/>
    <property type="evidence" value="ECO:0007669"/>
    <property type="project" value="GOC"/>
</dbReference>
<evidence type="ECO:0000256" key="8">
    <source>
        <dbReference type="ARBA" id="ARBA00022679"/>
    </source>
</evidence>
<comment type="function">
    <text evidence="1 11">Condensation of UDP-2,3-diacylglucosamine and 2,3-diacylglucosamine-1-phosphate to form lipid A disaccharide, a precursor of lipid A, a phosphorylated glycolipid that anchors the lipopolysaccharide to the outer membrane of the cell.</text>
</comment>
<dbReference type="SUPFAM" id="SSF53756">
    <property type="entry name" value="UDP-Glycosyltransferase/glycogen phosphorylase"/>
    <property type="match status" value="1"/>
</dbReference>
<organism evidence="12 13">
    <name type="scientific">Allofrancisella guangzhouensis</name>
    <dbReference type="NCBI Taxonomy" id="594679"/>
    <lineage>
        <taxon>Bacteria</taxon>
        <taxon>Pseudomonadati</taxon>
        <taxon>Pseudomonadota</taxon>
        <taxon>Gammaproteobacteria</taxon>
        <taxon>Thiotrichales</taxon>
        <taxon>Francisellaceae</taxon>
        <taxon>Allofrancisella</taxon>
    </lineage>
</organism>
<dbReference type="UniPathway" id="UPA00973"/>
<evidence type="ECO:0000256" key="1">
    <source>
        <dbReference type="ARBA" id="ARBA00002056"/>
    </source>
</evidence>
<proteinExistence type="inferred from homology"/>
<dbReference type="EC" id="2.4.1.182" evidence="3 11"/>
<dbReference type="OrthoDB" id="9801642at2"/>
<dbReference type="NCBIfam" id="TIGR00215">
    <property type="entry name" value="lpxB"/>
    <property type="match status" value="1"/>
</dbReference>
<dbReference type="KEGG" id="fgu:SD28_03385"/>
<evidence type="ECO:0000256" key="7">
    <source>
        <dbReference type="ARBA" id="ARBA00022676"/>
    </source>
</evidence>
<keyword evidence="9 11" id="KW-0443">Lipid metabolism</keyword>
<dbReference type="GO" id="GO:0008915">
    <property type="term" value="F:lipid-A-disaccharide synthase activity"/>
    <property type="evidence" value="ECO:0007669"/>
    <property type="project" value="UniProtKB-UniRule"/>
</dbReference>
<evidence type="ECO:0000256" key="10">
    <source>
        <dbReference type="ARBA" id="ARBA00048975"/>
    </source>
</evidence>
<dbReference type="InterPro" id="IPR003835">
    <property type="entry name" value="Glyco_trans_19"/>
</dbReference>
<dbReference type="HAMAP" id="MF_00392">
    <property type="entry name" value="LpxB"/>
    <property type="match status" value="1"/>
</dbReference>
<dbReference type="HOGENOM" id="CLU_036577_3_0_6"/>
<keyword evidence="13" id="KW-1185">Reference proteome</keyword>
<evidence type="ECO:0000256" key="3">
    <source>
        <dbReference type="ARBA" id="ARBA00012687"/>
    </source>
</evidence>
<comment type="pathway">
    <text evidence="11">Bacterial outer membrane biogenesis; LPS lipid A biosynthesis.</text>
</comment>
<comment type="catalytic activity">
    <reaction evidence="10 11">
        <text>a lipid X + a UDP-2-N,3-O-bis[(3R)-3-hydroxyacyl]-alpha-D-glucosamine = a lipid A disaccharide + UDP + H(+)</text>
        <dbReference type="Rhea" id="RHEA:67828"/>
        <dbReference type="ChEBI" id="CHEBI:15378"/>
        <dbReference type="ChEBI" id="CHEBI:58223"/>
        <dbReference type="ChEBI" id="CHEBI:137748"/>
        <dbReference type="ChEBI" id="CHEBI:176338"/>
        <dbReference type="ChEBI" id="CHEBI:176343"/>
        <dbReference type="EC" id="2.4.1.182"/>
    </reaction>
</comment>
<dbReference type="PANTHER" id="PTHR30372:SF4">
    <property type="entry name" value="LIPID-A-DISACCHARIDE SYNTHASE, MITOCHONDRIAL-RELATED"/>
    <property type="match status" value="1"/>
</dbReference>
<keyword evidence="8 11" id="KW-0808">Transferase</keyword>
<dbReference type="Gene3D" id="3.40.50.2000">
    <property type="entry name" value="Glycogen Phosphorylase B"/>
    <property type="match status" value="2"/>
</dbReference>
<evidence type="ECO:0000256" key="11">
    <source>
        <dbReference type="HAMAP-Rule" id="MF_00392"/>
    </source>
</evidence>
<evidence type="ECO:0000256" key="5">
    <source>
        <dbReference type="ARBA" id="ARBA00022516"/>
    </source>
</evidence>
<keyword evidence="5 11" id="KW-0444">Lipid biosynthesis</keyword>
<sequence length="383" mass="43523">MRIGIVAGELSGDQLGGTLVAKLKEKYPHAIIEGIGGPKMEASGFKSLYPMDALSLIGFLEIVSRGWYILNIRSKIINYFKQNKPDIFIGIDAPDFNLSVERKLRVAGVKTIHYVSPKIWVWREYRIKKIRKATDKILAILPFEVDYYKKKHNFEAIFVGHPLAKSIPVNIDRSRYRKELGLEVEDTTLPILSILPGSRSNEVSRLLPLFLEALQKLVDSGYKFEALMPLAKPSLQPIFDQYKKQIQKLNIKVFSAKSHEILKASDYSLLASGTATLEAMLCKLPMVVGYKVSALSAFLGRLLIGNHSFWAFPNILHKSEIIKELIQEDCTVDNLYQELKKLFDDKQRNDYIIHEFMNIHKNMIVDTDQKIVDILDSIIGQGS</sequence>
<evidence type="ECO:0000256" key="9">
    <source>
        <dbReference type="ARBA" id="ARBA00023098"/>
    </source>
</evidence>
<reference evidence="12 13" key="1">
    <citation type="submission" date="2014-12" db="EMBL/GenBank/DDBJ databases">
        <title>Complete genome sequence of Francisella guanzhouensis strain 08HL01032 isolated from air-conditioning system in China.</title>
        <authorList>
            <person name="Svensson D."/>
            <person name="Ohrman C."/>
            <person name="Backman S."/>
            <person name="Karlsson E."/>
            <person name="Nilsson E."/>
            <person name="Bystrom M."/>
            <person name="Larkeryd A."/>
            <person name="Stenberg P."/>
            <person name="Scholtz H.C."/>
            <person name="Forsman M."/>
            <person name="Sjodin A."/>
        </authorList>
    </citation>
    <scope>NUCLEOTIDE SEQUENCE [LARGE SCALE GENOMIC DNA]</scope>
    <source>
        <strain evidence="12 13">08HL01032</strain>
    </source>
</reference>
<dbReference type="AlphaFoldDB" id="A0A0A8E422"/>
<gene>
    <name evidence="11" type="primary">lpxB</name>
    <name evidence="12" type="ORF">SD28_03385</name>
</gene>
<dbReference type="EMBL" id="CP010427">
    <property type="protein sequence ID" value="AJC48748.1"/>
    <property type="molecule type" value="Genomic_DNA"/>
</dbReference>
<keyword evidence="7 11" id="KW-0328">Glycosyltransferase</keyword>
<protein>
    <recommendedName>
        <fullName evidence="4 11">Lipid-A-disaccharide synthase</fullName>
        <ecNumber evidence="3 11">2.4.1.182</ecNumber>
    </recommendedName>
</protein>
<evidence type="ECO:0000313" key="13">
    <source>
        <dbReference type="Proteomes" id="UP000031104"/>
    </source>
</evidence>
<evidence type="ECO:0000256" key="2">
    <source>
        <dbReference type="ARBA" id="ARBA00007868"/>
    </source>
</evidence>
<evidence type="ECO:0000256" key="4">
    <source>
        <dbReference type="ARBA" id="ARBA00020902"/>
    </source>
</evidence>
<accession>A0A0A8E422</accession>
<dbReference type="Proteomes" id="UP000031104">
    <property type="component" value="Chromosome"/>
</dbReference>
<comment type="similarity">
    <text evidence="2 11">Belongs to the LpxB family.</text>
</comment>
<keyword evidence="6 11" id="KW-0441">Lipid A biosynthesis</keyword>